<comment type="caution">
    <text evidence="2">The sequence shown here is derived from an EMBL/GenBank/DDBJ whole genome shotgun (WGS) entry which is preliminary data.</text>
</comment>
<keyword evidence="3" id="KW-1185">Reference proteome</keyword>
<name>A0ABQ7JPD5_9FUNG</name>
<dbReference type="EMBL" id="JAAAIM010001082">
    <property type="protein sequence ID" value="KAG0282347.1"/>
    <property type="molecule type" value="Genomic_DNA"/>
</dbReference>
<gene>
    <name evidence="2" type="ORF">BGZ96_000577</name>
</gene>
<reference evidence="2 3" key="1">
    <citation type="journal article" date="2020" name="Fungal Divers.">
        <title>Resolving the Mortierellaceae phylogeny through synthesis of multi-gene phylogenetics and phylogenomics.</title>
        <authorList>
            <person name="Vandepol N."/>
            <person name="Liber J."/>
            <person name="Desiro A."/>
            <person name="Na H."/>
            <person name="Kennedy M."/>
            <person name="Barry K."/>
            <person name="Grigoriev I.V."/>
            <person name="Miller A.N."/>
            <person name="O'Donnell K."/>
            <person name="Stajich J.E."/>
            <person name="Bonito G."/>
        </authorList>
    </citation>
    <scope>NUCLEOTIDE SEQUENCE [LARGE SCALE GENOMIC DNA]</scope>
    <source>
        <strain evidence="2 3">AD045</strain>
    </source>
</reference>
<protein>
    <recommendedName>
        <fullName evidence="4">F-box domain-containing protein</fullName>
    </recommendedName>
</protein>
<organism evidence="2 3">
    <name type="scientific">Linnemannia gamsii</name>
    <dbReference type="NCBI Taxonomy" id="64522"/>
    <lineage>
        <taxon>Eukaryota</taxon>
        <taxon>Fungi</taxon>
        <taxon>Fungi incertae sedis</taxon>
        <taxon>Mucoromycota</taxon>
        <taxon>Mortierellomycotina</taxon>
        <taxon>Mortierellomycetes</taxon>
        <taxon>Mortierellales</taxon>
        <taxon>Mortierellaceae</taxon>
        <taxon>Linnemannia</taxon>
    </lineage>
</organism>
<evidence type="ECO:0000313" key="3">
    <source>
        <dbReference type="Proteomes" id="UP001194696"/>
    </source>
</evidence>
<proteinExistence type="predicted"/>
<feature type="region of interest" description="Disordered" evidence="1">
    <location>
        <begin position="255"/>
        <end position="290"/>
    </location>
</feature>
<evidence type="ECO:0000256" key="1">
    <source>
        <dbReference type="SAM" id="MobiDB-lite"/>
    </source>
</evidence>
<feature type="compositionally biased region" description="Basic residues" evidence="1">
    <location>
        <begin position="281"/>
        <end position="290"/>
    </location>
</feature>
<dbReference type="Proteomes" id="UP001194696">
    <property type="component" value="Unassembled WGS sequence"/>
</dbReference>
<sequence>MFYLTDPLDLLQLSHTCQELFYPASLTDWYSLANYTCINWVAPCGRAGASDCKTMVLKDDALGVRLGSVLQDRQGGPRRRGFTVGPHGSPDIQHFPRLSHQHRLFDDHPCKVTSLPENAKVSGECDQVDPESVIKYESLEPRQHQITMHGRIVKLYSALNPSQPSTATTRGAREWSYMDLGTPQRKNDRVAVFGTQNSEATPAMAINCITLFPGYNGYEQMLDRFNQEGGGMVRDWVNDKQFTEVRMPIDYKNRTRKARKNARNNSNGAFRIATISDSGAKSRRHMGRTS</sequence>
<accession>A0ABQ7JPD5</accession>
<evidence type="ECO:0000313" key="2">
    <source>
        <dbReference type="EMBL" id="KAG0282347.1"/>
    </source>
</evidence>
<evidence type="ECO:0008006" key="4">
    <source>
        <dbReference type="Google" id="ProtNLM"/>
    </source>
</evidence>